<evidence type="ECO:0000259" key="12">
    <source>
        <dbReference type="PROSITE" id="PS50944"/>
    </source>
</evidence>
<proteinExistence type="inferred from homology"/>
<dbReference type="InterPro" id="IPR050536">
    <property type="entry name" value="DtxR_MntR_Metal-Reg"/>
</dbReference>
<dbReference type="GO" id="GO:0045892">
    <property type="term" value="P:negative regulation of DNA-templated transcription"/>
    <property type="evidence" value="ECO:0007669"/>
    <property type="project" value="TreeGrafter"/>
</dbReference>
<dbReference type="Pfam" id="PF01325">
    <property type="entry name" value="Fe_dep_repress"/>
    <property type="match status" value="1"/>
</dbReference>
<reference evidence="13 14" key="1">
    <citation type="submission" date="2018-07" db="EMBL/GenBank/DDBJ databases">
        <title>Complete genome sequencing of Ornithinimicrobium sp. AMA3305.</title>
        <authorList>
            <person name="Bae J.-W."/>
        </authorList>
    </citation>
    <scope>NUCLEOTIDE SEQUENCE [LARGE SCALE GENOMIC DNA]</scope>
    <source>
        <strain evidence="13 14">AMA3305</strain>
    </source>
</reference>
<dbReference type="AlphaFoldDB" id="A0A345NLN5"/>
<dbReference type="RefSeq" id="WP_114927708.1">
    <property type="nucleotide sequence ID" value="NZ_CP031229.1"/>
</dbReference>
<sequence length="223" mass="23788">MELSEITPVAQDYLKVIWSATEWAGAAITTTGLARRMGTTAPNVTDTLRRLASQGLVEYTPYRPVALTTLGERYAVAMVRRHRLLETFLVTSLGYRWEEVHDEAERLEHAVSDTMIERISALLGHPEADPHGDPIPSATGKVHRPPGAAPLADVSQGEYVVVRVSDSDPGVLVRLSRRGVAPGAHLRAAAGGVVRPGRGGGHPTGLTAEEVGAIWVVPAGPTT</sequence>
<keyword evidence="6" id="KW-0805">Transcription regulation</keyword>
<dbReference type="GO" id="GO:0003700">
    <property type="term" value="F:DNA-binding transcription factor activity"/>
    <property type="evidence" value="ECO:0007669"/>
    <property type="project" value="InterPro"/>
</dbReference>
<keyword evidence="9" id="KW-0804">Transcription</keyword>
<dbReference type="PANTHER" id="PTHR33238">
    <property type="entry name" value="IRON (METAL) DEPENDENT REPRESSOR, DTXR FAMILY"/>
    <property type="match status" value="1"/>
</dbReference>
<comment type="similarity">
    <text evidence="2">Belongs to the DtxR/MntR family.</text>
</comment>
<name>A0A345NLN5_9MICO</name>
<dbReference type="Gene3D" id="1.10.10.10">
    <property type="entry name" value="Winged helix-like DNA-binding domain superfamily/Winged helix DNA-binding domain"/>
    <property type="match status" value="1"/>
</dbReference>
<dbReference type="PANTHER" id="PTHR33238:SF11">
    <property type="entry name" value="TRANSCRIPTIONAL REGULATOR MNTR"/>
    <property type="match status" value="1"/>
</dbReference>
<keyword evidence="8" id="KW-0010">Activator</keyword>
<keyword evidence="7" id="KW-0238">DNA-binding</keyword>
<evidence type="ECO:0000256" key="8">
    <source>
        <dbReference type="ARBA" id="ARBA00023159"/>
    </source>
</evidence>
<protein>
    <recommendedName>
        <fullName evidence="11">Manganese transport regulator</fullName>
    </recommendedName>
</protein>
<dbReference type="GO" id="GO:0046914">
    <property type="term" value="F:transition metal ion binding"/>
    <property type="evidence" value="ECO:0007669"/>
    <property type="project" value="InterPro"/>
</dbReference>
<dbReference type="InterPro" id="IPR036421">
    <property type="entry name" value="Fe_dep_repressor_sf"/>
</dbReference>
<dbReference type="PROSITE" id="PS50944">
    <property type="entry name" value="HTH_DTXR"/>
    <property type="match status" value="1"/>
</dbReference>
<dbReference type="GO" id="GO:0003677">
    <property type="term" value="F:DNA binding"/>
    <property type="evidence" value="ECO:0007669"/>
    <property type="project" value="UniProtKB-KW"/>
</dbReference>
<dbReference type="GO" id="GO:0046983">
    <property type="term" value="F:protein dimerization activity"/>
    <property type="evidence" value="ECO:0007669"/>
    <property type="project" value="InterPro"/>
</dbReference>
<evidence type="ECO:0000256" key="11">
    <source>
        <dbReference type="ARBA" id="ARBA00032593"/>
    </source>
</evidence>
<feature type="domain" description="HTH dtxR-type" evidence="12">
    <location>
        <begin position="6"/>
        <end position="68"/>
    </location>
</feature>
<gene>
    <name evidence="13" type="ORF">DV701_07210</name>
</gene>
<dbReference type="GO" id="GO:0005737">
    <property type="term" value="C:cytoplasm"/>
    <property type="evidence" value="ECO:0007669"/>
    <property type="project" value="UniProtKB-SubCell"/>
</dbReference>
<dbReference type="OrthoDB" id="9791355at2"/>
<dbReference type="InterPro" id="IPR022687">
    <property type="entry name" value="HTH_DTXR"/>
</dbReference>
<dbReference type="Proteomes" id="UP000253790">
    <property type="component" value="Chromosome"/>
</dbReference>
<evidence type="ECO:0000313" key="13">
    <source>
        <dbReference type="EMBL" id="AXH95943.1"/>
    </source>
</evidence>
<evidence type="ECO:0000256" key="5">
    <source>
        <dbReference type="ARBA" id="ARBA00022491"/>
    </source>
</evidence>
<organism evidence="13 14">
    <name type="scientific">Ornithinimicrobium avium</name>
    <dbReference type="NCBI Taxonomy" id="2283195"/>
    <lineage>
        <taxon>Bacteria</taxon>
        <taxon>Bacillati</taxon>
        <taxon>Actinomycetota</taxon>
        <taxon>Actinomycetes</taxon>
        <taxon>Micrococcales</taxon>
        <taxon>Ornithinimicrobiaceae</taxon>
        <taxon>Ornithinimicrobium</taxon>
    </lineage>
</organism>
<keyword evidence="5" id="KW-0678">Repressor</keyword>
<evidence type="ECO:0000256" key="2">
    <source>
        <dbReference type="ARBA" id="ARBA00007871"/>
    </source>
</evidence>
<dbReference type="Gene3D" id="1.10.60.10">
    <property type="entry name" value="Iron dependent repressor, metal binding and dimerisation domain"/>
    <property type="match status" value="1"/>
</dbReference>
<evidence type="ECO:0000256" key="4">
    <source>
        <dbReference type="ARBA" id="ARBA00022490"/>
    </source>
</evidence>
<dbReference type="InterPro" id="IPR036388">
    <property type="entry name" value="WH-like_DNA-bd_sf"/>
</dbReference>
<dbReference type="SUPFAM" id="SSF47979">
    <property type="entry name" value="Iron-dependent repressor protein, dimerization domain"/>
    <property type="match status" value="1"/>
</dbReference>
<dbReference type="KEGG" id="orn:DV701_07210"/>
<dbReference type="InterPro" id="IPR001367">
    <property type="entry name" value="Fe_dep_repressor"/>
</dbReference>
<keyword evidence="14" id="KW-1185">Reference proteome</keyword>
<dbReference type="InterPro" id="IPR036390">
    <property type="entry name" value="WH_DNA-bd_sf"/>
</dbReference>
<dbReference type="InterPro" id="IPR022689">
    <property type="entry name" value="Iron_dep_repressor"/>
</dbReference>
<evidence type="ECO:0000256" key="1">
    <source>
        <dbReference type="ARBA" id="ARBA00004496"/>
    </source>
</evidence>
<dbReference type="SUPFAM" id="SSF46785">
    <property type="entry name" value="Winged helix' DNA-binding domain"/>
    <property type="match status" value="1"/>
</dbReference>
<dbReference type="FunFam" id="1.10.60.10:FF:000004">
    <property type="entry name" value="DtxR family transcriptional regulator"/>
    <property type="match status" value="1"/>
</dbReference>
<accession>A0A345NLN5</accession>
<dbReference type="Pfam" id="PF02742">
    <property type="entry name" value="Fe_dep_repr_C"/>
    <property type="match status" value="1"/>
</dbReference>
<keyword evidence="10" id="KW-0464">Manganese</keyword>
<evidence type="ECO:0000256" key="10">
    <source>
        <dbReference type="ARBA" id="ARBA00023211"/>
    </source>
</evidence>
<evidence type="ECO:0000256" key="7">
    <source>
        <dbReference type="ARBA" id="ARBA00023125"/>
    </source>
</evidence>
<evidence type="ECO:0000256" key="3">
    <source>
        <dbReference type="ARBA" id="ARBA00011738"/>
    </source>
</evidence>
<comment type="subcellular location">
    <subcellularLocation>
        <location evidence="1">Cytoplasm</location>
    </subcellularLocation>
</comment>
<evidence type="ECO:0000256" key="6">
    <source>
        <dbReference type="ARBA" id="ARBA00023015"/>
    </source>
</evidence>
<evidence type="ECO:0000256" key="9">
    <source>
        <dbReference type="ARBA" id="ARBA00023163"/>
    </source>
</evidence>
<evidence type="ECO:0000313" key="14">
    <source>
        <dbReference type="Proteomes" id="UP000253790"/>
    </source>
</evidence>
<dbReference type="SMART" id="SM00529">
    <property type="entry name" value="HTH_DTXR"/>
    <property type="match status" value="1"/>
</dbReference>
<keyword evidence="4" id="KW-0963">Cytoplasm</keyword>
<dbReference type="EMBL" id="CP031229">
    <property type="protein sequence ID" value="AXH95943.1"/>
    <property type="molecule type" value="Genomic_DNA"/>
</dbReference>
<comment type="subunit">
    <text evidence="3">Homodimer.</text>
</comment>